<dbReference type="SMART" id="SM00387">
    <property type="entry name" value="HATPase_c"/>
    <property type="match status" value="1"/>
</dbReference>
<dbReference type="Pfam" id="PF07730">
    <property type="entry name" value="HisKA_3"/>
    <property type="match status" value="1"/>
</dbReference>
<accession>A0A6M4GW72</accession>
<keyword evidence="4" id="KW-1133">Transmembrane helix</keyword>
<evidence type="ECO:0000259" key="5">
    <source>
        <dbReference type="SMART" id="SM00387"/>
    </source>
</evidence>
<feature type="transmembrane region" description="Helical" evidence="4">
    <location>
        <begin position="6"/>
        <end position="27"/>
    </location>
</feature>
<dbReference type="CDD" id="cd16917">
    <property type="entry name" value="HATPase_UhpB-NarQ-NarX-like"/>
    <property type="match status" value="1"/>
</dbReference>
<dbReference type="PANTHER" id="PTHR24421:SF62">
    <property type="entry name" value="SENSORY TRANSDUCTION HISTIDINE KINASE"/>
    <property type="match status" value="1"/>
</dbReference>
<evidence type="ECO:0000313" key="6">
    <source>
        <dbReference type="EMBL" id="QJR11255.1"/>
    </source>
</evidence>
<dbReference type="AlphaFoldDB" id="A0A6M4GW72"/>
<proteinExistence type="predicted"/>
<dbReference type="GO" id="GO:0016020">
    <property type="term" value="C:membrane"/>
    <property type="evidence" value="ECO:0007669"/>
    <property type="project" value="InterPro"/>
</dbReference>
<keyword evidence="7" id="KW-1185">Reference proteome</keyword>
<evidence type="ECO:0000256" key="3">
    <source>
        <dbReference type="ARBA" id="ARBA00023012"/>
    </source>
</evidence>
<evidence type="ECO:0000256" key="4">
    <source>
        <dbReference type="SAM" id="Phobius"/>
    </source>
</evidence>
<dbReference type="Pfam" id="PF02518">
    <property type="entry name" value="HATPase_c"/>
    <property type="match status" value="1"/>
</dbReference>
<dbReference type="InterPro" id="IPR011712">
    <property type="entry name" value="Sig_transdc_His_kin_sub3_dim/P"/>
</dbReference>
<dbReference type="EMBL" id="CP053069">
    <property type="protein sequence ID" value="QJR11255.1"/>
    <property type="molecule type" value="Genomic_DNA"/>
</dbReference>
<evidence type="ECO:0000256" key="2">
    <source>
        <dbReference type="ARBA" id="ARBA00022777"/>
    </source>
</evidence>
<keyword evidence="4" id="KW-0472">Membrane</keyword>
<organism evidence="6 7">
    <name type="scientific">Usitatibacter rugosus</name>
    <dbReference type="NCBI Taxonomy" id="2732067"/>
    <lineage>
        <taxon>Bacteria</taxon>
        <taxon>Pseudomonadati</taxon>
        <taxon>Pseudomonadota</taxon>
        <taxon>Betaproteobacteria</taxon>
        <taxon>Nitrosomonadales</taxon>
        <taxon>Usitatibacteraceae</taxon>
        <taxon>Usitatibacter</taxon>
    </lineage>
</organism>
<name>A0A6M4GW72_9PROT</name>
<dbReference type="KEGG" id="uru:DSM104443_02328"/>
<dbReference type="InterPro" id="IPR003594">
    <property type="entry name" value="HATPase_dom"/>
</dbReference>
<keyword evidence="1" id="KW-0808">Transferase</keyword>
<keyword evidence="2" id="KW-0418">Kinase</keyword>
<evidence type="ECO:0000256" key="1">
    <source>
        <dbReference type="ARBA" id="ARBA00022679"/>
    </source>
</evidence>
<dbReference type="Gene3D" id="3.30.565.10">
    <property type="entry name" value="Histidine kinase-like ATPase, C-terminal domain"/>
    <property type="match status" value="1"/>
</dbReference>
<dbReference type="InterPro" id="IPR050482">
    <property type="entry name" value="Sensor_HK_TwoCompSys"/>
</dbReference>
<dbReference type="PANTHER" id="PTHR24421">
    <property type="entry name" value="NITRATE/NITRITE SENSOR PROTEIN NARX-RELATED"/>
    <property type="match status" value="1"/>
</dbReference>
<dbReference type="Proteomes" id="UP000501534">
    <property type="component" value="Chromosome"/>
</dbReference>
<dbReference type="RefSeq" id="WP_171092457.1">
    <property type="nucleotide sequence ID" value="NZ_CP053069.1"/>
</dbReference>
<dbReference type="GO" id="GO:0000155">
    <property type="term" value="F:phosphorelay sensor kinase activity"/>
    <property type="evidence" value="ECO:0007669"/>
    <property type="project" value="InterPro"/>
</dbReference>
<reference evidence="6 7" key="1">
    <citation type="submission" date="2020-04" db="EMBL/GenBank/DDBJ databases">
        <title>Usitatibacter rugosus gen. nov., sp. nov. and Usitatibacter palustris sp. nov., novel members of Usitatibacteraceae fam. nov. within the order Nitrosomonadales isolated from soil.</title>
        <authorList>
            <person name="Huber K.J."/>
            <person name="Neumann-Schaal M."/>
            <person name="Geppert A."/>
            <person name="Luckner M."/>
            <person name="Wanner G."/>
            <person name="Overmann J."/>
        </authorList>
    </citation>
    <scope>NUCLEOTIDE SEQUENCE [LARGE SCALE GENOMIC DNA]</scope>
    <source>
        <strain evidence="6 7">0125_3</strain>
    </source>
</reference>
<sequence>MRTEAVQGWPMWALCGLATIALVALLMRRRTHRLLQQERLLHDDRLRERERIARELHDMLVQSTQGFILTVQAAAGLVPANSPARPMLERALDTADQVLADGRDRVHQLRSLGIDPTDLPDALKRLGQALWRADGTRFDVVVEGRPRTMCVTIANDVYEIAREALSNAFRHAKPGLVEVQLAFADKMFRLRVRDDGRGFGAEAGGNGDAARWGLERMRERARAMGAKLDIRSHEGVGTEIELQVPARIAYLRRTARWW</sequence>
<dbReference type="SUPFAM" id="SSF55874">
    <property type="entry name" value="ATPase domain of HSP90 chaperone/DNA topoisomerase II/histidine kinase"/>
    <property type="match status" value="1"/>
</dbReference>
<evidence type="ECO:0000313" key="7">
    <source>
        <dbReference type="Proteomes" id="UP000501534"/>
    </source>
</evidence>
<dbReference type="Gene3D" id="1.20.5.1930">
    <property type="match status" value="1"/>
</dbReference>
<feature type="domain" description="Histidine kinase/HSP90-like ATPase" evidence="5">
    <location>
        <begin position="152"/>
        <end position="248"/>
    </location>
</feature>
<dbReference type="InterPro" id="IPR036890">
    <property type="entry name" value="HATPase_C_sf"/>
</dbReference>
<keyword evidence="4" id="KW-0812">Transmembrane</keyword>
<gene>
    <name evidence="6" type="ORF">DSM104443_02328</name>
</gene>
<keyword evidence="3" id="KW-0902">Two-component regulatory system</keyword>
<protein>
    <recommendedName>
        <fullName evidence="5">Histidine kinase/HSP90-like ATPase domain-containing protein</fullName>
    </recommendedName>
</protein>
<dbReference type="GO" id="GO:0046983">
    <property type="term" value="F:protein dimerization activity"/>
    <property type="evidence" value="ECO:0007669"/>
    <property type="project" value="InterPro"/>
</dbReference>